<dbReference type="VEuPathDB" id="VectorBase:CSON005447"/>
<dbReference type="InterPro" id="IPR024557">
    <property type="entry name" value="CNOT1_dom_4"/>
</dbReference>
<organism evidence="15">
    <name type="scientific">Culicoides sonorensis</name>
    <name type="common">Biting midge</name>
    <dbReference type="NCBI Taxonomy" id="179676"/>
    <lineage>
        <taxon>Eukaryota</taxon>
        <taxon>Metazoa</taxon>
        <taxon>Ecdysozoa</taxon>
        <taxon>Arthropoda</taxon>
        <taxon>Hexapoda</taxon>
        <taxon>Insecta</taxon>
        <taxon>Pterygota</taxon>
        <taxon>Neoptera</taxon>
        <taxon>Endopterygota</taxon>
        <taxon>Diptera</taxon>
        <taxon>Nematocera</taxon>
        <taxon>Chironomoidea</taxon>
        <taxon>Ceratopogonidae</taxon>
        <taxon>Ceratopogoninae</taxon>
        <taxon>Culicoides</taxon>
        <taxon>Monoculicoides</taxon>
    </lineage>
</organism>
<feature type="domain" description="CCR4-NOT transcription complex subunit 1" evidence="9">
    <location>
        <begin position="1375"/>
        <end position="1519"/>
    </location>
</feature>
<evidence type="ECO:0000259" key="11">
    <source>
        <dbReference type="Pfam" id="PF16417"/>
    </source>
</evidence>
<keyword evidence="5" id="KW-0539">Nucleus</keyword>
<feature type="compositionally biased region" description="Low complexity" evidence="7">
    <location>
        <begin position="1013"/>
        <end position="1027"/>
    </location>
</feature>
<dbReference type="InterPro" id="IPR040398">
    <property type="entry name" value="Not1"/>
</dbReference>
<dbReference type="Pfam" id="PF16418">
    <property type="entry name" value="CNOT1_HEAT"/>
    <property type="match status" value="1"/>
</dbReference>
<dbReference type="GO" id="GO:0060090">
    <property type="term" value="F:molecular adaptor activity"/>
    <property type="evidence" value="ECO:0007669"/>
    <property type="project" value="TreeGrafter"/>
</dbReference>
<evidence type="ECO:0000256" key="5">
    <source>
        <dbReference type="ARBA" id="ARBA00023242"/>
    </source>
</evidence>
<evidence type="ECO:0000256" key="4">
    <source>
        <dbReference type="ARBA" id="ARBA00023163"/>
    </source>
</evidence>
<evidence type="ECO:0000313" key="16">
    <source>
        <dbReference type="EMBL" id="SSX32815.1"/>
    </source>
</evidence>
<dbReference type="GO" id="GO:0000288">
    <property type="term" value="P:nuclear-transcribed mRNA catabolic process, deadenylation-dependent decay"/>
    <property type="evidence" value="ECO:0007669"/>
    <property type="project" value="TreeGrafter"/>
</dbReference>
<evidence type="ECO:0000313" key="15">
    <source>
        <dbReference type="EMBL" id="SSX13381.1"/>
    </source>
</evidence>
<proteinExistence type="inferred from homology"/>
<dbReference type="EMBL" id="UFQT01002158">
    <property type="protein sequence ID" value="SSX32815.1"/>
    <property type="molecule type" value="Genomic_DNA"/>
</dbReference>
<dbReference type="Pfam" id="PF12842">
    <property type="entry name" value="DUF3819"/>
    <property type="match status" value="1"/>
</dbReference>
<feature type="domain" description="CCR4-NOT transcription complex subunit 1 N-terminal" evidence="13">
    <location>
        <begin position="31"/>
        <end position="224"/>
    </location>
</feature>
<dbReference type="PANTHER" id="PTHR13162">
    <property type="entry name" value="CCR4-NOT TRANSCRIPTION COMPLEX"/>
    <property type="match status" value="1"/>
</dbReference>
<dbReference type="FunFam" id="1.25.40.800:FF:000001">
    <property type="entry name" value="CCR4-NOT transcription complex subunit 1"/>
    <property type="match status" value="1"/>
</dbReference>
<dbReference type="PANTHER" id="PTHR13162:SF8">
    <property type="entry name" value="CCR4-NOT TRANSCRIPTION COMPLEX SUBUNIT 1"/>
    <property type="match status" value="1"/>
</dbReference>
<dbReference type="InterPro" id="IPR032191">
    <property type="entry name" value="CNOT1_CAF1_bind"/>
</dbReference>
<keyword evidence="3" id="KW-0805">Transcription regulation</keyword>
<gene>
    <name evidence="15" type="primary">CSON005447</name>
</gene>
<dbReference type="FunFam" id="1.25.40.840:FF:000001">
    <property type="entry name" value="Ccr4-not transcription complex subunit 1 isoform"/>
    <property type="match status" value="1"/>
</dbReference>
<reference evidence="16" key="2">
    <citation type="submission" date="2018-07" db="EMBL/GenBank/DDBJ databases">
        <authorList>
            <person name="Quirk P.G."/>
            <person name="Krulwich T.A."/>
        </authorList>
    </citation>
    <scope>NUCLEOTIDE SEQUENCE</scope>
</reference>
<dbReference type="Pfam" id="PF22940">
    <property type="entry name" value="CNOT1_1st"/>
    <property type="match status" value="1"/>
</dbReference>
<reference evidence="15" key="1">
    <citation type="submission" date="2018-04" db="EMBL/GenBank/DDBJ databases">
        <authorList>
            <person name="Go L.Y."/>
            <person name="Mitchell J.A."/>
        </authorList>
    </citation>
    <scope>NUCLEOTIDE SEQUENCE</scope>
    <source>
        <tissue evidence="15">Whole organism</tissue>
    </source>
</reference>
<dbReference type="CDD" id="cd20710">
    <property type="entry name" value="NOT1_connector"/>
    <property type="match status" value="1"/>
</dbReference>
<dbReference type="InterPro" id="IPR032194">
    <property type="entry name" value="CNOT1_HEAT"/>
</dbReference>
<dbReference type="InterPro" id="IPR038535">
    <property type="entry name" value="CNOT1_TTP_bind_sf"/>
</dbReference>
<evidence type="ECO:0000259" key="10">
    <source>
        <dbReference type="Pfam" id="PF16415"/>
    </source>
</evidence>
<feature type="domain" description="CCR4-NOT transcription complex subunit 1 TTP binding" evidence="11">
    <location>
        <begin position="798"/>
        <end position="979"/>
    </location>
</feature>
<dbReference type="InterPro" id="IPR055454">
    <property type="entry name" value="CNOT1-like_NOT1_connector"/>
</dbReference>
<dbReference type="FunFam" id="1.25.40.790:FF:000004">
    <property type="entry name" value="Not1, isoform C"/>
    <property type="match status" value="1"/>
</dbReference>
<protein>
    <submittedName>
        <fullName evidence="15">CSON005447 protein</fullName>
    </submittedName>
</protein>
<feature type="domain" description="CCR4-NOT transcription complex subunit 1-like NOT1 connector" evidence="14">
    <location>
        <begin position="1618"/>
        <end position="1822"/>
    </location>
</feature>
<comment type="similarity">
    <text evidence="6">Belongs to the CNOT1 family.</text>
</comment>
<feature type="region of interest" description="Disordered" evidence="7">
    <location>
        <begin position="1013"/>
        <end position="1032"/>
    </location>
</feature>
<sequence>MQDSLSFALTQISYLVFNINKRNFSQNVKLINKLVEQFGLEADRHYLRCLFSSIDFGDVQAAKSSSQAKLLSNELTALLDKPSLISNICYAFDNQINNSKNQTAKPNIHQISKTLNFSTIQEVVLTVALQHSSTSELAKSAENHLKICLANLLTSYINLDTSTSSQDLTLNDISTELLQLILSYLSHEKYKKYNITDIVYTKFIEQLCKDFPKDRVPLILAPLLYSENFGLDPDYINYQSDLINSDIMDTSWSNLIVEIGYTFTASIEECKNHLSKVGGRDLAPVDVARLIALMCRTHTNLSDSSINLPTPSAFWSQPEREKALAASGDHVTWKPDVFVQALKEVAPNIDWKNVCLELDHPDFLIKDRTALNLLLTIFHLGLQLHGNGQATNFPAECIYRHWKNVEGQLSLIATVLKNPDLYSFADYIFTSVSIELLKTPPELDNKEIAAWKSLHLVDVLLYIGDSGLFGPVLEIFKLPLQHCPDVLFMALLQINPPISPLRQELFNQLIPIFLANHPNSGPILHHAWNAPNFNNALKHFIMQAMSDWYVHGEYDQSRLTRILDVAQDLKALSNLLNVRSFMFVIDLACLASRREYLKLEKWLSDKIREHGEPFVQVIAKFLQRRCPQIMGIKVPEDQMPKSQQLPQETLVIMLTCLQAFASSVTQPELADAIMTMTSNCSMMMNKNRPVPPPGVIRQRETPFSASGMNPHLFNAPAVDAIASGLNASMAGLNLSGPAASAFSNYGNVLGNLVTTPASPSRLLGGPSNSPFPMPLSMPGVGNANTLANRLAPTPINDKLSMPSTPGVLPEMAQQISKEVEDEANSYFQRIYNVPPHPTLSIDEVLDMLQRFQESTNRREREVYQCMLRNLFEEYKFFPQYPDKELQITAQLFGGMIERHLVTTYVALGLALRCVLDALKKQEGSKMYYFGITALDKFKTKLHLYQKYCEHVRSLPNFTDFPPDLIQYVEYGCNGQEPPNKPPSGPIPMPMMGGGSSITPAGIYRSNSAAGSIISTPTTTSKPTPTISQASAAPTRVKSIANATSIDTLLVAADNKEPFTTPPESVQEKTAFIFNNLSQLNLTQKCEEIKDIMTKDYHQWLSHYLVLKRASIELNFHALYSNFLDTLKIPEVNKMVTKETFRNIKVLLRSDKGIANFSDRSLLKNLGHWLGMLTLARNKPILQIDIDLKSLLVEAYNKGQQELLYVVPFVAKVLESCAKSKVFKPPNPWTMAIMNVLAELHQEPELKLNLKFEIEVLCKNLSIDVSDLKPAIYLKDPERAINIEYQLSQPSKPKEIGPINSGGSGVLANLPTSEELTATPSTSNITSASPSIEAAAMMLNPPEPRYNVMDINVTSIATIAHQIVYNPNIGLFMSHPQLKAVVRSAIERTINEWISPVVDRSVKIALKTSEQIVRKDFALEPDENRLRSAAHNIVRNLAAGMAMITCRDQLLQNLQNNIKTLFQATLNPAQKEIIEAAANQIASDNTELACVFIQKTAMEKAVLEMDKVLTPDYEARKQARQEGRRFYEGTVLAYQNERLPETIRLKVGNVGSPQLSVYEEFARNIPGFQPMLDRDPVAFMPKLPNFFQDPISAPMPPMAAVTPFNTVPSTMQPYDEISVIYDEIAAKMETFMNAAINMQQLQLHLGNINLLFEYLMNARRTRDNTTGMILLKKTVESLMEGLINIPDCVEQIKLYRDIHLRILRLLQDNRSFGSSWTNKAIAKLMIECREENRYNIDAIDLLISSNFVNLPTYDQMLAAVIDSGNNYMAITLAMKLIQMYFIDERPEHNVTENDFLTTIDMLVRLAAHPRAPEGLSHLIDMLRSNQDPSSILVDRALSGPTSYIHSGMLQARTTDVVDTDGFAEKTEHLFRHWVYTYHNEMNGRDPVKYFGSFVNRMNFLGVLKGDEQLTKFFTIATKMCIEASYRNLADTTITQAIAKTKTYHWIDAYVRLIALLVRHSGDGSNSNTKLNLLNKVLGIVVGILLQDQEQLHGANFQQFGYQRIFIMLFLELSAHDAILENISVGVVTAFCHTYHMLRPANAPGFCYAWLELISNRVFLGRILAMIPQQKGWFMYSQLLIDLFKYLAPFLRNAELAKPVTVLYKGTLRVLLVLLHDFPEFLCDYHFGFCDVIPPNCIQMRNLILSAYPRNMRLPDPFTPNLKVSTLADITTPPRICTNYTAAIQPASFKKDLDSYLKQRAPVTFFAELKRNLQISNEPGSRYNIPLMNALVLYVGTQAIAHIRLKNQVPSKQTVASSAHMDIFQNLAVDSDNEGRYLFLNAIANQLRYPNSHTHYFSCTLLYLFHETNSEAIQEQITRVLLERLIVNRPHPWGLLITFIELIKNPEYEFWKHDFVHCAPEIEKLFESVARSCMVKTNNQQQPQNVENPELAELN</sequence>
<dbReference type="Gene3D" id="1.25.40.180">
    <property type="match status" value="1"/>
</dbReference>
<dbReference type="EMBL" id="UFQS01002158">
    <property type="protein sequence ID" value="SSX13381.1"/>
    <property type="molecule type" value="Genomic_DNA"/>
</dbReference>
<evidence type="ECO:0000256" key="3">
    <source>
        <dbReference type="ARBA" id="ARBA00023015"/>
    </source>
</evidence>
<dbReference type="GO" id="GO:0030015">
    <property type="term" value="C:CCR4-NOT core complex"/>
    <property type="evidence" value="ECO:0007669"/>
    <property type="project" value="InterPro"/>
</dbReference>
<evidence type="ECO:0000259" key="12">
    <source>
        <dbReference type="Pfam" id="PF16418"/>
    </source>
</evidence>
<evidence type="ECO:0000256" key="6">
    <source>
        <dbReference type="ARBA" id="ARBA00025717"/>
    </source>
</evidence>
<evidence type="ECO:0000256" key="1">
    <source>
        <dbReference type="ARBA" id="ARBA00004123"/>
    </source>
</evidence>
<dbReference type="Gene3D" id="1.25.40.840">
    <property type="entry name" value="CCR4-NOT transcription complex subunit 1 TTP binding domain"/>
    <property type="match status" value="1"/>
</dbReference>
<dbReference type="Gene3D" id="1.25.40.790">
    <property type="match status" value="1"/>
</dbReference>
<keyword evidence="4" id="KW-0804">Transcription</keyword>
<dbReference type="Pfam" id="PF04054">
    <property type="entry name" value="Not1"/>
    <property type="match status" value="1"/>
</dbReference>
<evidence type="ECO:0000256" key="2">
    <source>
        <dbReference type="ARBA" id="ARBA00022491"/>
    </source>
</evidence>
<feature type="domain" description="CCR4-NOT transcription complex subunit 1 CAF1-binding" evidence="10">
    <location>
        <begin position="1059"/>
        <end position="1279"/>
    </location>
</feature>
<dbReference type="FunFam" id="1.25.40.180:FF:000005">
    <property type="entry name" value="Ccr4-not transcription complex subunit 1 isoform"/>
    <property type="match status" value="1"/>
</dbReference>
<dbReference type="InterPro" id="IPR007196">
    <property type="entry name" value="CCR4-Not_Not1_C"/>
</dbReference>
<evidence type="ECO:0000256" key="7">
    <source>
        <dbReference type="SAM" id="MobiDB-lite"/>
    </source>
</evidence>
<accession>A0A336L8R8</accession>
<keyword evidence="2" id="KW-0678">Repressor</keyword>
<name>A0A336L8R8_CULSO</name>
<evidence type="ECO:0000259" key="14">
    <source>
        <dbReference type="Pfam" id="PF23590"/>
    </source>
</evidence>
<dbReference type="GO" id="GO:0017148">
    <property type="term" value="P:negative regulation of translation"/>
    <property type="evidence" value="ECO:0007669"/>
    <property type="project" value="InterPro"/>
</dbReference>
<feature type="domain" description="CCR4-NOT transcription complex subunit 1 HEAT repeat" evidence="12">
    <location>
        <begin position="503"/>
        <end position="658"/>
    </location>
</feature>
<evidence type="ECO:0000259" key="13">
    <source>
        <dbReference type="Pfam" id="PF22940"/>
    </source>
</evidence>
<evidence type="ECO:0000259" key="9">
    <source>
        <dbReference type="Pfam" id="PF12842"/>
    </source>
</evidence>
<comment type="subcellular location">
    <subcellularLocation>
        <location evidence="1">Nucleus</location>
    </subcellularLocation>
</comment>
<dbReference type="GO" id="GO:0005634">
    <property type="term" value="C:nucleus"/>
    <property type="evidence" value="ECO:0007669"/>
    <property type="project" value="UniProtKB-SubCell"/>
</dbReference>
<evidence type="ECO:0000259" key="8">
    <source>
        <dbReference type="Pfam" id="PF04054"/>
    </source>
</evidence>
<dbReference type="Gene3D" id="1.25.40.800">
    <property type="match status" value="1"/>
</dbReference>
<dbReference type="Pfam" id="PF23590">
    <property type="entry name" value="NOT1_connector"/>
    <property type="match status" value="1"/>
</dbReference>
<dbReference type="Pfam" id="PF16415">
    <property type="entry name" value="CNOT1_CAF1_bind"/>
    <property type="match status" value="1"/>
</dbReference>
<feature type="domain" description="CCR4-Not complex component Not1 C-terminal" evidence="8">
    <location>
        <begin position="2009"/>
        <end position="2368"/>
    </location>
</feature>
<dbReference type="OMA" id="IDEYHCY"/>
<dbReference type="InterPro" id="IPR055104">
    <property type="entry name" value="CNOT1_1st"/>
</dbReference>
<dbReference type="GO" id="GO:0000932">
    <property type="term" value="C:P-body"/>
    <property type="evidence" value="ECO:0007669"/>
    <property type="project" value="TreeGrafter"/>
</dbReference>
<dbReference type="InterPro" id="IPR032193">
    <property type="entry name" value="CNOT1_TTP_bind"/>
</dbReference>
<dbReference type="Pfam" id="PF16417">
    <property type="entry name" value="CNOT1_TTP_bind"/>
    <property type="match status" value="1"/>
</dbReference>